<organism evidence="1 2">
    <name type="scientific">Yinghuangia soli</name>
    <dbReference type="NCBI Taxonomy" id="2908204"/>
    <lineage>
        <taxon>Bacteria</taxon>
        <taxon>Bacillati</taxon>
        <taxon>Actinomycetota</taxon>
        <taxon>Actinomycetes</taxon>
        <taxon>Kitasatosporales</taxon>
        <taxon>Streptomycetaceae</taxon>
        <taxon>Yinghuangia</taxon>
    </lineage>
</organism>
<dbReference type="Proteomes" id="UP001165378">
    <property type="component" value="Unassembled WGS sequence"/>
</dbReference>
<sequence length="179" mass="18116">MTDVPADGIPLVGRNGRPSPAVVAALVPATGATLAAVACGGEGKGLSPDHHTLGWRPAMPDGLAQLREDGSLLVTLAVAPPLLDAVVLLALAPSPSPVTASGSHVDHPIHLQIRDIRTPQVPAAELTPVPAPPPGFATVVGIIRRRGDAWGLHKPAASPTAATTLPIAHLPRIFAVLTG</sequence>
<gene>
    <name evidence="1" type="ORF">LZ495_41155</name>
</gene>
<dbReference type="AlphaFoldDB" id="A0AA41Q8K2"/>
<comment type="caution">
    <text evidence="1">The sequence shown here is derived from an EMBL/GenBank/DDBJ whole genome shotgun (WGS) entry which is preliminary data.</text>
</comment>
<keyword evidence="2" id="KW-1185">Reference proteome</keyword>
<proteinExistence type="predicted"/>
<evidence type="ECO:0000313" key="1">
    <source>
        <dbReference type="EMBL" id="MCF2533598.1"/>
    </source>
</evidence>
<protein>
    <submittedName>
        <fullName evidence="1">Uncharacterized protein</fullName>
    </submittedName>
</protein>
<evidence type="ECO:0000313" key="2">
    <source>
        <dbReference type="Proteomes" id="UP001165378"/>
    </source>
</evidence>
<accession>A0AA41Q8K2</accession>
<name>A0AA41Q8K2_9ACTN</name>
<reference evidence="1" key="1">
    <citation type="submission" date="2022-01" db="EMBL/GenBank/DDBJ databases">
        <title>Genome-Based Taxonomic Classification of the Phylum Actinobacteria.</title>
        <authorList>
            <person name="Gao Y."/>
        </authorList>
    </citation>
    <scope>NUCLEOTIDE SEQUENCE</scope>
    <source>
        <strain evidence="1">KLBMP 8922</strain>
    </source>
</reference>
<dbReference type="RefSeq" id="WP_235058366.1">
    <property type="nucleotide sequence ID" value="NZ_JAKFHA010000053.1"/>
</dbReference>
<dbReference type="EMBL" id="JAKFHA010000053">
    <property type="protein sequence ID" value="MCF2533598.1"/>
    <property type="molecule type" value="Genomic_DNA"/>
</dbReference>